<evidence type="ECO:0000256" key="4">
    <source>
        <dbReference type="ARBA" id="ARBA00022741"/>
    </source>
</evidence>
<keyword evidence="2" id="KW-0813">Transport</keyword>
<dbReference type="GO" id="GO:0003924">
    <property type="term" value="F:GTPase activity"/>
    <property type="evidence" value="ECO:0007669"/>
    <property type="project" value="InterPro"/>
</dbReference>
<dbReference type="Proteomes" id="UP000241818">
    <property type="component" value="Unassembled WGS sequence"/>
</dbReference>
<dbReference type="PROSITE" id="PS51421">
    <property type="entry name" value="RAS"/>
    <property type="match status" value="1"/>
</dbReference>
<sequence>MASDESLPALKILMIGPSGAGKSALLIRYCDDQFDSESSTATIGVDFKVKKLSVHGTAYRLNLLDTAGQERFRTLSNSYYRGAHGVILVYDISNRPSFQAMERWFEEAETNAMPGAILYLVGNKMDKASSSRVVRYEEGEELARRHGCGFCEVSAKTRDNVKKPFVDIVDQIVRKPELLKASSRRSGTVALVEPEGTGSICAC</sequence>
<evidence type="ECO:0000256" key="2">
    <source>
        <dbReference type="ARBA" id="ARBA00022448"/>
    </source>
</evidence>
<keyword evidence="6" id="KW-0342">GTP-binding</keyword>
<reference evidence="9 10" key="1">
    <citation type="journal article" date="2018" name="New Phytol.">
        <title>Comparative genomics and transcriptomics depict ericoid mycorrhizal fungi as versatile saprotrophs and plant mutualists.</title>
        <authorList>
            <person name="Martino E."/>
            <person name="Morin E."/>
            <person name="Grelet G.A."/>
            <person name="Kuo A."/>
            <person name="Kohler A."/>
            <person name="Daghino S."/>
            <person name="Barry K.W."/>
            <person name="Cichocki N."/>
            <person name="Clum A."/>
            <person name="Dockter R.B."/>
            <person name="Hainaut M."/>
            <person name="Kuo R.C."/>
            <person name="LaButti K."/>
            <person name="Lindahl B.D."/>
            <person name="Lindquist E.A."/>
            <person name="Lipzen A."/>
            <person name="Khouja H.R."/>
            <person name="Magnuson J."/>
            <person name="Murat C."/>
            <person name="Ohm R.A."/>
            <person name="Singer S.W."/>
            <person name="Spatafora J.W."/>
            <person name="Wang M."/>
            <person name="Veneault-Fourrey C."/>
            <person name="Henrissat B."/>
            <person name="Grigoriev I.V."/>
            <person name="Martin F.M."/>
            <person name="Perotto S."/>
        </authorList>
    </citation>
    <scope>NUCLEOTIDE SEQUENCE [LARGE SCALE GENOMIC DNA]</scope>
    <source>
        <strain evidence="9 10">ATCC 22711</strain>
    </source>
</reference>
<accession>A0A2T3AT07</accession>
<keyword evidence="4" id="KW-0547">Nucleotide-binding</keyword>
<dbReference type="SMART" id="SM00175">
    <property type="entry name" value="RAB"/>
    <property type="match status" value="1"/>
</dbReference>
<dbReference type="NCBIfam" id="TIGR00231">
    <property type="entry name" value="small_GTP"/>
    <property type="match status" value="1"/>
</dbReference>
<keyword evidence="3" id="KW-0488">Methylation</keyword>
<dbReference type="InParanoid" id="A0A2T3AT07"/>
<dbReference type="InterPro" id="IPR027417">
    <property type="entry name" value="P-loop_NTPase"/>
</dbReference>
<dbReference type="PANTHER" id="PTHR47977">
    <property type="entry name" value="RAS-RELATED PROTEIN RAB"/>
    <property type="match status" value="1"/>
</dbReference>
<dbReference type="GO" id="GO:0005525">
    <property type="term" value="F:GTP binding"/>
    <property type="evidence" value="ECO:0007669"/>
    <property type="project" value="UniProtKB-KW"/>
</dbReference>
<dbReference type="OrthoDB" id="9989112at2759"/>
<evidence type="ECO:0000256" key="3">
    <source>
        <dbReference type="ARBA" id="ARBA00022481"/>
    </source>
</evidence>
<dbReference type="SMART" id="SM00173">
    <property type="entry name" value="RAS"/>
    <property type="match status" value="1"/>
</dbReference>
<dbReference type="RefSeq" id="XP_024717789.1">
    <property type="nucleotide sequence ID" value="XM_024861205.1"/>
</dbReference>
<keyword evidence="8" id="KW-0636">Prenylation</keyword>
<name>A0A2T3AT07_AMORE</name>
<dbReference type="AlphaFoldDB" id="A0A2T3AT07"/>
<comment type="similarity">
    <text evidence="1">Belongs to the small GTPase superfamily. Rab family.</text>
</comment>
<evidence type="ECO:0000313" key="9">
    <source>
        <dbReference type="EMBL" id="PSS10610.1"/>
    </source>
</evidence>
<dbReference type="SUPFAM" id="SSF52540">
    <property type="entry name" value="P-loop containing nucleoside triphosphate hydrolases"/>
    <property type="match status" value="1"/>
</dbReference>
<dbReference type="SMART" id="SM00174">
    <property type="entry name" value="RHO"/>
    <property type="match status" value="1"/>
</dbReference>
<dbReference type="EMBL" id="KZ679016">
    <property type="protein sequence ID" value="PSS10610.1"/>
    <property type="molecule type" value="Genomic_DNA"/>
</dbReference>
<proteinExistence type="inferred from homology"/>
<dbReference type="GeneID" id="36569286"/>
<evidence type="ECO:0000256" key="5">
    <source>
        <dbReference type="ARBA" id="ARBA00022927"/>
    </source>
</evidence>
<dbReference type="InterPro" id="IPR001806">
    <property type="entry name" value="Small_GTPase"/>
</dbReference>
<keyword evidence="7" id="KW-0449">Lipoprotein</keyword>
<dbReference type="PRINTS" id="PR00449">
    <property type="entry name" value="RASTRNSFRMNG"/>
</dbReference>
<dbReference type="Pfam" id="PF00071">
    <property type="entry name" value="Ras"/>
    <property type="match status" value="1"/>
</dbReference>
<dbReference type="FunFam" id="3.40.50.300:FF:001312">
    <property type="entry name" value="Ras-related protein Rab-18"/>
    <property type="match status" value="1"/>
</dbReference>
<dbReference type="GO" id="GO:0015031">
    <property type="term" value="P:protein transport"/>
    <property type="evidence" value="ECO:0007669"/>
    <property type="project" value="UniProtKB-KW"/>
</dbReference>
<evidence type="ECO:0000313" key="10">
    <source>
        <dbReference type="Proteomes" id="UP000241818"/>
    </source>
</evidence>
<gene>
    <name evidence="9" type="ORF">M430DRAFT_108370</name>
</gene>
<evidence type="ECO:0000256" key="7">
    <source>
        <dbReference type="ARBA" id="ARBA00023288"/>
    </source>
</evidence>
<dbReference type="InterPro" id="IPR050227">
    <property type="entry name" value="Rab"/>
</dbReference>
<organism evidence="9 10">
    <name type="scientific">Amorphotheca resinae ATCC 22711</name>
    <dbReference type="NCBI Taxonomy" id="857342"/>
    <lineage>
        <taxon>Eukaryota</taxon>
        <taxon>Fungi</taxon>
        <taxon>Dikarya</taxon>
        <taxon>Ascomycota</taxon>
        <taxon>Pezizomycotina</taxon>
        <taxon>Leotiomycetes</taxon>
        <taxon>Helotiales</taxon>
        <taxon>Amorphothecaceae</taxon>
        <taxon>Amorphotheca</taxon>
    </lineage>
</organism>
<keyword evidence="10" id="KW-1185">Reference proteome</keyword>
<protein>
    <submittedName>
        <fullName evidence="9">Uncharacterized protein</fullName>
    </submittedName>
</protein>
<keyword evidence="5" id="KW-0653">Protein transport</keyword>
<evidence type="ECO:0000256" key="1">
    <source>
        <dbReference type="ARBA" id="ARBA00006270"/>
    </source>
</evidence>
<dbReference type="InterPro" id="IPR005225">
    <property type="entry name" value="Small_GTP-bd"/>
</dbReference>
<evidence type="ECO:0000256" key="6">
    <source>
        <dbReference type="ARBA" id="ARBA00023134"/>
    </source>
</evidence>
<evidence type="ECO:0000256" key="8">
    <source>
        <dbReference type="ARBA" id="ARBA00023289"/>
    </source>
</evidence>
<dbReference type="CDD" id="cd00154">
    <property type="entry name" value="Rab"/>
    <property type="match status" value="1"/>
</dbReference>
<dbReference type="Gene3D" id="3.40.50.300">
    <property type="entry name" value="P-loop containing nucleotide triphosphate hydrolases"/>
    <property type="match status" value="1"/>
</dbReference>
<dbReference type="STRING" id="857342.A0A2T3AT07"/>
<dbReference type="PROSITE" id="PS51419">
    <property type="entry name" value="RAB"/>
    <property type="match status" value="1"/>
</dbReference>